<evidence type="ECO:0000256" key="1">
    <source>
        <dbReference type="SAM" id="MobiDB-lite"/>
    </source>
</evidence>
<dbReference type="Proteomes" id="UP001139104">
    <property type="component" value="Unassembled WGS sequence"/>
</dbReference>
<comment type="caution">
    <text evidence="3">The sequence shown here is derived from an EMBL/GenBank/DDBJ whole genome shotgun (WGS) entry which is preliminary data.</text>
</comment>
<dbReference type="SMART" id="SM00953">
    <property type="entry name" value="RES"/>
    <property type="match status" value="1"/>
</dbReference>
<keyword evidence="4" id="KW-1185">Reference proteome</keyword>
<reference evidence="3" key="1">
    <citation type="journal article" date="2022" name="ISME J.">
        <title>Identification of active gaseous-alkane degraders at natural gas seeps.</title>
        <authorList>
            <person name="Farhan Ul Haque M."/>
            <person name="Hernandez M."/>
            <person name="Crombie A.T."/>
            <person name="Murrell J.C."/>
        </authorList>
    </citation>
    <scope>NUCLEOTIDE SEQUENCE</scope>
    <source>
        <strain evidence="3">PC2</strain>
    </source>
</reference>
<protein>
    <submittedName>
        <fullName evidence="3">RES domain-containing protein</fullName>
    </submittedName>
</protein>
<proteinExistence type="predicted"/>
<dbReference type="EMBL" id="JAIVFP010000005">
    <property type="protein sequence ID" value="MCI4685096.1"/>
    <property type="molecule type" value="Genomic_DNA"/>
</dbReference>
<evidence type="ECO:0000259" key="2">
    <source>
        <dbReference type="SMART" id="SM00953"/>
    </source>
</evidence>
<feature type="domain" description="RES" evidence="2">
    <location>
        <begin position="35"/>
        <end position="169"/>
    </location>
</feature>
<feature type="region of interest" description="Disordered" evidence="1">
    <location>
        <begin position="27"/>
        <end position="48"/>
    </location>
</feature>
<organism evidence="3 4">
    <name type="scientific">Candidatus Rhodoblastus alkanivorans</name>
    <dbReference type="NCBI Taxonomy" id="2954117"/>
    <lineage>
        <taxon>Bacteria</taxon>
        <taxon>Pseudomonadati</taxon>
        <taxon>Pseudomonadota</taxon>
        <taxon>Alphaproteobacteria</taxon>
        <taxon>Hyphomicrobiales</taxon>
        <taxon>Rhodoblastaceae</taxon>
        <taxon>Rhodoblastus</taxon>
    </lineage>
</organism>
<dbReference type="InterPro" id="IPR014914">
    <property type="entry name" value="RES_dom"/>
</dbReference>
<evidence type="ECO:0000313" key="3">
    <source>
        <dbReference type="EMBL" id="MCI4685096.1"/>
    </source>
</evidence>
<evidence type="ECO:0000313" key="4">
    <source>
        <dbReference type="Proteomes" id="UP001139104"/>
    </source>
</evidence>
<accession>A0ABS9ZEC7</accession>
<dbReference type="RefSeq" id="WP_243069115.1">
    <property type="nucleotide sequence ID" value="NZ_JAIVFP010000005.1"/>
</dbReference>
<gene>
    <name evidence="3" type="ORF">K2U94_20440</name>
</gene>
<sequence>MTATLNEDLVEAIATIGTTTWSGRTYRHTTASRDPLSGEGARRGGGRYNPTDLFPTVYLGQPVEACMRELEQLANRQHLSVEDFLSIPRVLHTIDLIDLEVLDLTNPDTQDTLGLDQADLEGDWPPCQAVGHATWFLEFHGVLAPSAVGAGVNLALFEHRTPPAHFSLGSSAPLDYATYETLRGA</sequence>
<dbReference type="Pfam" id="PF08808">
    <property type="entry name" value="RES"/>
    <property type="match status" value="1"/>
</dbReference>
<name>A0ABS9ZEC7_9HYPH</name>